<dbReference type="GO" id="GO:0008270">
    <property type="term" value="F:zinc ion binding"/>
    <property type="evidence" value="ECO:0007669"/>
    <property type="project" value="UniProtKB-KW"/>
</dbReference>
<protein>
    <recommendedName>
        <fullName evidence="3">RING-type domain-containing protein</fullName>
    </recommendedName>
</protein>
<evidence type="ECO:0000256" key="2">
    <source>
        <dbReference type="SAM" id="MobiDB-lite"/>
    </source>
</evidence>
<reference evidence="4 5" key="1">
    <citation type="submission" date="2017-06" db="EMBL/GenBank/DDBJ databases">
        <title>Comparative genomic analysis of Ambrosia Fusariam Clade fungi.</title>
        <authorList>
            <person name="Stajich J.E."/>
            <person name="Carrillo J."/>
            <person name="Kijimoto T."/>
            <person name="Eskalen A."/>
            <person name="O'Donnell K."/>
            <person name="Kasson M."/>
        </authorList>
    </citation>
    <scope>NUCLEOTIDE SEQUENCE [LARGE SCALE GENOMIC DNA]</scope>
    <source>
        <strain evidence="4 5">NRRL62579</strain>
    </source>
</reference>
<sequence length="248" mass="26080">MASTITEAQAELIRSLAPDDIPIKLRCAICSKLAVNAYRLPCCEQAICETCQSNLPASCPVCEHSPLSAEDCSPNKSLRTTIRVFLRTAEKKREASRAKEGKESEPVTPVEPPKQSLPVSEAPAIEAPTEQVSGGDAPTGEAVSAPSESNVAASAQTADEEATHNDDSAAQHPPQDGTGDGEDAPVAGDGNNDATPDNSNEQAIVQKDDDGEGDQGGDENGEDQENADGDSETMNGTTNGNFFWVWRL</sequence>
<dbReference type="Gene3D" id="3.30.40.10">
    <property type="entry name" value="Zinc/RING finger domain, C3HC4 (zinc finger)"/>
    <property type="match status" value="1"/>
</dbReference>
<feature type="compositionally biased region" description="Acidic residues" evidence="2">
    <location>
        <begin position="209"/>
        <end position="231"/>
    </location>
</feature>
<dbReference type="AlphaFoldDB" id="A0A428TES4"/>
<accession>A0A428TES4</accession>
<feature type="domain" description="RING-type" evidence="3">
    <location>
        <begin position="27"/>
        <end position="63"/>
    </location>
</feature>
<dbReference type="EMBL" id="NKCK01000093">
    <property type="protein sequence ID" value="RSM00509.1"/>
    <property type="molecule type" value="Genomic_DNA"/>
</dbReference>
<feature type="compositionally biased region" description="Polar residues" evidence="2">
    <location>
        <begin position="232"/>
        <end position="241"/>
    </location>
</feature>
<evidence type="ECO:0000313" key="5">
    <source>
        <dbReference type="Proteomes" id="UP000287144"/>
    </source>
</evidence>
<feature type="region of interest" description="Disordered" evidence="2">
    <location>
        <begin position="90"/>
        <end position="248"/>
    </location>
</feature>
<dbReference type="InterPro" id="IPR013083">
    <property type="entry name" value="Znf_RING/FYVE/PHD"/>
</dbReference>
<dbReference type="Proteomes" id="UP000287144">
    <property type="component" value="Unassembled WGS sequence"/>
</dbReference>
<keyword evidence="1" id="KW-0863">Zinc-finger</keyword>
<keyword evidence="1" id="KW-0479">Metal-binding</keyword>
<evidence type="ECO:0000256" key="1">
    <source>
        <dbReference type="PROSITE-ProRule" id="PRU00175"/>
    </source>
</evidence>
<evidence type="ECO:0000259" key="3">
    <source>
        <dbReference type="PROSITE" id="PS50089"/>
    </source>
</evidence>
<dbReference type="SUPFAM" id="SSF57850">
    <property type="entry name" value="RING/U-box"/>
    <property type="match status" value="1"/>
</dbReference>
<feature type="compositionally biased region" description="Basic and acidic residues" evidence="2">
    <location>
        <begin position="90"/>
        <end position="105"/>
    </location>
</feature>
<name>A0A428TES4_9HYPO</name>
<dbReference type="STRING" id="1325735.A0A428TES4"/>
<feature type="compositionally biased region" description="Polar residues" evidence="2">
    <location>
        <begin position="192"/>
        <end position="203"/>
    </location>
</feature>
<dbReference type="PROSITE" id="PS50089">
    <property type="entry name" value="ZF_RING_2"/>
    <property type="match status" value="1"/>
</dbReference>
<comment type="caution">
    <text evidence="4">The sequence shown here is derived from an EMBL/GenBank/DDBJ whole genome shotgun (WGS) entry which is preliminary data.</text>
</comment>
<gene>
    <name evidence="4" type="ORF">CEP52_009070</name>
</gene>
<dbReference type="CDD" id="cd16620">
    <property type="entry name" value="vRING-HC-C4C4_RBBP6"/>
    <property type="match status" value="1"/>
</dbReference>
<organism evidence="4 5">
    <name type="scientific">Fusarium oligoseptatum</name>
    <dbReference type="NCBI Taxonomy" id="2604345"/>
    <lineage>
        <taxon>Eukaryota</taxon>
        <taxon>Fungi</taxon>
        <taxon>Dikarya</taxon>
        <taxon>Ascomycota</taxon>
        <taxon>Pezizomycotina</taxon>
        <taxon>Sordariomycetes</taxon>
        <taxon>Hypocreomycetidae</taxon>
        <taxon>Hypocreales</taxon>
        <taxon>Nectriaceae</taxon>
        <taxon>Fusarium</taxon>
        <taxon>Fusarium solani species complex</taxon>
    </lineage>
</organism>
<dbReference type="InterPro" id="IPR001841">
    <property type="entry name" value="Znf_RING"/>
</dbReference>
<proteinExistence type="predicted"/>
<keyword evidence="1" id="KW-0862">Zinc</keyword>
<feature type="compositionally biased region" description="Polar residues" evidence="2">
    <location>
        <begin position="146"/>
        <end position="157"/>
    </location>
</feature>
<keyword evidence="5" id="KW-1185">Reference proteome</keyword>
<evidence type="ECO:0000313" key="4">
    <source>
        <dbReference type="EMBL" id="RSM00509.1"/>
    </source>
</evidence>